<dbReference type="InterPro" id="IPR016186">
    <property type="entry name" value="C-type_lectin-like/link_sf"/>
</dbReference>
<dbReference type="InterPro" id="IPR050828">
    <property type="entry name" value="C-type_lectin/matrix_domain"/>
</dbReference>
<dbReference type="AlphaFoldDB" id="A0AAV2R1K7"/>
<feature type="signal peptide" evidence="1">
    <location>
        <begin position="1"/>
        <end position="16"/>
    </location>
</feature>
<comment type="caution">
    <text evidence="3">The sequence shown here is derived from an EMBL/GenBank/DDBJ whole genome shotgun (WGS) entry which is preliminary data.</text>
</comment>
<keyword evidence="4" id="KW-1185">Reference proteome</keyword>
<dbReference type="Gene3D" id="3.10.100.10">
    <property type="entry name" value="Mannose-Binding Protein A, subunit A"/>
    <property type="match status" value="2"/>
</dbReference>
<dbReference type="InterPro" id="IPR001304">
    <property type="entry name" value="C-type_lectin-like"/>
</dbReference>
<sequence>MVGLFLTILLVSEICGFSIEPHQDVSEIAVEHALIVKTDQLAKEYLQVNSDINIQNFSFAGTDQLTTEKNQVNKELNIFHKASSMCELPFEQVGNQCYYFSDSQRSFDDALAYCKSLAFGHPREVTLAMLDYGWEEDQALLDAVMDKNITFWVGGTTEDGDHWTWVDNREVDMQATYWWRDEPNEVNNKCLVAHVCEETDYQNRKWGQIYDSNCGNYSNFICQTGNINCPDSFQRIGNHCYFLSASVGLPTVKWHEARDYCQSLSVHKGYHADLAVLGLPDQDDYPLMDHLVGEHFSSWIGATADNVCDDYEWIDGRSLPLSSIDWCFEEEDCGVTNNVFLDRDNLPHNRTCLSTYHRGGAYFACQMFKD</sequence>
<evidence type="ECO:0000313" key="4">
    <source>
        <dbReference type="Proteomes" id="UP001497623"/>
    </source>
</evidence>
<dbReference type="SUPFAM" id="SSF56436">
    <property type="entry name" value="C-type lectin-like"/>
    <property type="match status" value="2"/>
</dbReference>
<organism evidence="3 4">
    <name type="scientific">Meganyctiphanes norvegica</name>
    <name type="common">Northern krill</name>
    <name type="synonym">Thysanopoda norvegica</name>
    <dbReference type="NCBI Taxonomy" id="48144"/>
    <lineage>
        <taxon>Eukaryota</taxon>
        <taxon>Metazoa</taxon>
        <taxon>Ecdysozoa</taxon>
        <taxon>Arthropoda</taxon>
        <taxon>Crustacea</taxon>
        <taxon>Multicrustacea</taxon>
        <taxon>Malacostraca</taxon>
        <taxon>Eumalacostraca</taxon>
        <taxon>Eucarida</taxon>
        <taxon>Euphausiacea</taxon>
        <taxon>Euphausiidae</taxon>
        <taxon>Meganyctiphanes</taxon>
    </lineage>
</organism>
<dbReference type="PROSITE" id="PS50041">
    <property type="entry name" value="C_TYPE_LECTIN_2"/>
    <property type="match status" value="2"/>
</dbReference>
<dbReference type="InterPro" id="IPR016187">
    <property type="entry name" value="CTDL_fold"/>
</dbReference>
<dbReference type="Proteomes" id="UP001497623">
    <property type="component" value="Unassembled WGS sequence"/>
</dbReference>
<accession>A0AAV2R1K7</accession>
<feature type="non-terminal residue" evidence="3">
    <location>
        <position position="370"/>
    </location>
</feature>
<dbReference type="PANTHER" id="PTHR45710">
    <property type="entry name" value="C-TYPE LECTIN DOMAIN-CONTAINING PROTEIN 180"/>
    <property type="match status" value="1"/>
</dbReference>
<feature type="domain" description="C-type lectin" evidence="2">
    <location>
        <begin position="93"/>
        <end position="223"/>
    </location>
</feature>
<proteinExistence type="predicted"/>
<gene>
    <name evidence="3" type="ORF">MNOR_LOCUS19734</name>
</gene>
<dbReference type="SMART" id="SM00034">
    <property type="entry name" value="CLECT"/>
    <property type="match status" value="2"/>
</dbReference>
<dbReference type="EMBL" id="CAXKWB010014833">
    <property type="protein sequence ID" value="CAL4111860.1"/>
    <property type="molecule type" value="Genomic_DNA"/>
</dbReference>
<keyword evidence="1" id="KW-0732">Signal</keyword>
<evidence type="ECO:0000313" key="3">
    <source>
        <dbReference type="EMBL" id="CAL4111860.1"/>
    </source>
</evidence>
<reference evidence="3 4" key="1">
    <citation type="submission" date="2024-05" db="EMBL/GenBank/DDBJ databases">
        <authorList>
            <person name="Wallberg A."/>
        </authorList>
    </citation>
    <scope>NUCLEOTIDE SEQUENCE [LARGE SCALE GENOMIC DNA]</scope>
</reference>
<dbReference type="PANTHER" id="PTHR45710:SF26">
    <property type="entry name" value="RH26557P"/>
    <property type="match status" value="1"/>
</dbReference>
<feature type="chain" id="PRO_5043785818" description="C-type lectin domain-containing protein" evidence="1">
    <location>
        <begin position="17"/>
        <end position="370"/>
    </location>
</feature>
<name>A0AAV2R1K7_MEGNR</name>
<evidence type="ECO:0000259" key="2">
    <source>
        <dbReference type="PROSITE" id="PS50041"/>
    </source>
</evidence>
<evidence type="ECO:0000256" key="1">
    <source>
        <dbReference type="SAM" id="SignalP"/>
    </source>
</evidence>
<protein>
    <recommendedName>
        <fullName evidence="2">C-type lectin domain-containing protein</fullName>
    </recommendedName>
</protein>
<dbReference type="Pfam" id="PF00059">
    <property type="entry name" value="Lectin_C"/>
    <property type="match status" value="1"/>
</dbReference>
<feature type="domain" description="C-type lectin" evidence="2">
    <location>
        <begin position="236"/>
        <end position="352"/>
    </location>
</feature>